<evidence type="ECO:0000259" key="3">
    <source>
        <dbReference type="Pfam" id="PF16043"/>
    </source>
</evidence>
<dbReference type="EMBL" id="OU893341">
    <property type="protein sequence ID" value="CAG9782873.1"/>
    <property type="molecule type" value="Genomic_DNA"/>
</dbReference>
<dbReference type="OrthoDB" id="5981048at2759"/>
<sequence length="849" mass="91918">MAENPAILLNISEMIDLAIGTPECGVVDFNMLQTVLHVLAQQLHVLGKNVELRGSAANLPQYTGKEHLQTIVVNEFEYEIDKDKTTDKEKPVMKIATTAVHKSEEPDTILVVAGGPPGTVGGTARGPVGGTTGGTASGNAGGTAGGTADGTAGGTAGGILGSTADGTPVRSTAGTTAGTAPTSAVSTMATSAGGPLPRLIPQSSTEKLSLVTASKFNILENAVEDLRNRVYGSIPKNDQILEEVRSQTNMKAITDMWTSLNVSSRLEAAEEGIAKLSSLVQDLIGETTSLQDSLSRRPTLAEANVSTLPMEQQTDQQASDPTGPVGTATGTTPVSGRSVKTLQGDDSRGVKKHLDKIRTDLDELTRTFYKAMEDIHGGQKSSTGRSSIVAADVMTRINELEKKLNKCCDSIKKNDGVIQDQINSFQDQLEGLMRQVATLTQDLAAGKLSPDLIKDLQGLMELFTTVQNMQEQLKQVHETALELAAEKDDRQHNIDALLEQIELLKAIKLDREDMFEAMADKADVRMLARKVSHDQFELACDDLAKGLEQTLGKLNLQEAIWQQALDDIQREIEMKLDKMELSPVKDFFNNKLRQLQDNLKRMASLRQEAEAAGTKKKLLRDVKCISCDAKAVMNAEAPSTVPVSRPLPANMSMKPYLSYELDAIRKTQQTNMPQRNMHDWEAIDKQMGPKPPPKPKSEGDKHLCNRYCGGSHTVTTAAQRVARLGHFVKQWGPDVLPLSSGLAAGDDGRVAREGLGAPDPAAPCRINILTIAFQYIYENCYIRKKTLRFPHKKKLYKVTTTEAANVGPGGAVDPTCTPKPPPKENQEKPKPPPRPMVLSNECRCLDGGK</sequence>
<dbReference type="InterPro" id="IPR032013">
    <property type="entry name" value="DUF4795"/>
</dbReference>
<dbReference type="AlphaFoldDB" id="A0A9N9N243"/>
<keyword evidence="5" id="KW-1185">Reference proteome</keyword>
<dbReference type="Proteomes" id="UP001153714">
    <property type="component" value="Chromosome 10"/>
</dbReference>
<feature type="compositionally biased region" description="Polar residues" evidence="2">
    <location>
        <begin position="306"/>
        <end position="320"/>
    </location>
</feature>
<accession>A0A9N9N243</accession>
<feature type="region of interest" description="Disordered" evidence="2">
    <location>
        <begin position="306"/>
        <end position="351"/>
    </location>
</feature>
<protein>
    <recommendedName>
        <fullName evidence="3">DUF4795 domain-containing protein</fullName>
    </recommendedName>
</protein>
<feature type="region of interest" description="Disordered" evidence="2">
    <location>
        <begin position="804"/>
        <end position="849"/>
    </location>
</feature>
<keyword evidence="1" id="KW-0175">Coiled coil</keyword>
<organism evidence="4 5">
    <name type="scientific">Diatraea saccharalis</name>
    <name type="common">sugarcane borer</name>
    <dbReference type="NCBI Taxonomy" id="40085"/>
    <lineage>
        <taxon>Eukaryota</taxon>
        <taxon>Metazoa</taxon>
        <taxon>Ecdysozoa</taxon>
        <taxon>Arthropoda</taxon>
        <taxon>Hexapoda</taxon>
        <taxon>Insecta</taxon>
        <taxon>Pterygota</taxon>
        <taxon>Neoptera</taxon>
        <taxon>Endopterygota</taxon>
        <taxon>Lepidoptera</taxon>
        <taxon>Glossata</taxon>
        <taxon>Ditrysia</taxon>
        <taxon>Pyraloidea</taxon>
        <taxon>Crambidae</taxon>
        <taxon>Crambinae</taxon>
        <taxon>Diatraea</taxon>
    </lineage>
</organism>
<feature type="compositionally biased region" description="Low complexity" evidence="2">
    <location>
        <begin position="171"/>
        <end position="187"/>
    </location>
</feature>
<proteinExistence type="predicted"/>
<dbReference type="Pfam" id="PF16043">
    <property type="entry name" value="DUF4795"/>
    <property type="match status" value="1"/>
</dbReference>
<feature type="region of interest" description="Disordered" evidence="2">
    <location>
        <begin position="123"/>
        <end position="147"/>
    </location>
</feature>
<reference evidence="4" key="1">
    <citation type="submission" date="2021-12" db="EMBL/GenBank/DDBJ databases">
        <authorList>
            <person name="King R."/>
        </authorList>
    </citation>
    <scope>NUCLEOTIDE SEQUENCE</scope>
</reference>
<feature type="domain" description="DUF4795" evidence="3">
    <location>
        <begin position="457"/>
        <end position="656"/>
    </location>
</feature>
<name>A0A9N9N243_9NEOP</name>
<dbReference type="PANTHER" id="PTHR47080:SF1">
    <property type="entry name" value="CHROMOSOME 16 OPEN READING FRAME 96"/>
    <property type="match status" value="1"/>
</dbReference>
<feature type="coiled-coil region" evidence="1">
    <location>
        <begin position="585"/>
        <end position="612"/>
    </location>
</feature>
<evidence type="ECO:0000313" key="4">
    <source>
        <dbReference type="EMBL" id="CAG9782873.1"/>
    </source>
</evidence>
<gene>
    <name evidence="4" type="ORF">DIATSA_LOCUS1101</name>
</gene>
<feature type="region of interest" description="Disordered" evidence="2">
    <location>
        <begin position="161"/>
        <end position="190"/>
    </location>
</feature>
<evidence type="ECO:0000313" key="5">
    <source>
        <dbReference type="Proteomes" id="UP001153714"/>
    </source>
</evidence>
<feature type="compositionally biased region" description="Low complexity" evidence="2">
    <location>
        <begin position="321"/>
        <end position="334"/>
    </location>
</feature>
<reference evidence="4" key="2">
    <citation type="submission" date="2022-10" db="EMBL/GenBank/DDBJ databases">
        <authorList>
            <consortium name="ENA_rothamsted_submissions"/>
            <consortium name="culmorum"/>
            <person name="King R."/>
        </authorList>
    </citation>
    <scope>NUCLEOTIDE SEQUENCE</scope>
</reference>
<dbReference type="PANTHER" id="PTHR47080">
    <property type="entry name" value="CHROMOSOME 16 OPEN READING FRAME 96"/>
    <property type="match status" value="1"/>
</dbReference>
<feature type="compositionally biased region" description="Basic and acidic residues" evidence="2">
    <location>
        <begin position="821"/>
        <end position="830"/>
    </location>
</feature>
<evidence type="ECO:0000256" key="1">
    <source>
        <dbReference type="SAM" id="Coils"/>
    </source>
</evidence>
<evidence type="ECO:0000256" key="2">
    <source>
        <dbReference type="SAM" id="MobiDB-lite"/>
    </source>
</evidence>